<dbReference type="InterPro" id="IPR038573">
    <property type="entry name" value="BrnT_sf"/>
</dbReference>
<dbReference type="AlphaFoldDB" id="A0A2M7TLZ7"/>
<sequence>MFGGDVHITEVVGFEWDSGNVTKSEEKHGVHFLESEQVFFNQPLLVSVDNEHSNNESRFFALGKTDKARYLFVVFTIRKKLIWVISARDMSKKERRIYEKEK</sequence>
<dbReference type="InterPro" id="IPR007460">
    <property type="entry name" value="BrnT_toxin"/>
</dbReference>
<organism evidence="1 2">
    <name type="scientific">candidate division WWE3 bacterium CG_4_10_14_0_2_um_filter_41_14</name>
    <dbReference type="NCBI Taxonomy" id="1975072"/>
    <lineage>
        <taxon>Bacteria</taxon>
        <taxon>Katanobacteria</taxon>
    </lineage>
</organism>
<accession>A0A2M7TLZ7</accession>
<dbReference type="Gene3D" id="3.10.450.530">
    <property type="entry name" value="Ribonuclease toxin, BrnT, of type II toxin-antitoxin system"/>
    <property type="match status" value="1"/>
</dbReference>
<evidence type="ECO:0000313" key="2">
    <source>
        <dbReference type="Proteomes" id="UP000228920"/>
    </source>
</evidence>
<dbReference type="Proteomes" id="UP000228920">
    <property type="component" value="Unassembled WGS sequence"/>
</dbReference>
<name>A0A2M7TLZ7_UNCKA</name>
<dbReference type="EMBL" id="PFNL01000008">
    <property type="protein sequence ID" value="PIZ48178.1"/>
    <property type="molecule type" value="Genomic_DNA"/>
</dbReference>
<gene>
    <name evidence="1" type="ORF">COY32_00470</name>
</gene>
<reference evidence="2" key="1">
    <citation type="submission" date="2017-09" db="EMBL/GenBank/DDBJ databases">
        <title>Depth-based differentiation of microbial function through sediment-hosted aquifers and enrichment of novel symbionts in the deep terrestrial subsurface.</title>
        <authorList>
            <person name="Probst A.J."/>
            <person name="Ladd B."/>
            <person name="Jarett J.K."/>
            <person name="Geller-Mcgrath D.E."/>
            <person name="Sieber C.M.K."/>
            <person name="Emerson J.B."/>
            <person name="Anantharaman K."/>
            <person name="Thomas B.C."/>
            <person name="Malmstrom R."/>
            <person name="Stieglmeier M."/>
            <person name="Klingl A."/>
            <person name="Woyke T."/>
            <person name="Ryan C.M."/>
            <person name="Banfield J.F."/>
        </authorList>
    </citation>
    <scope>NUCLEOTIDE SEQUENCE [LARGE SCALE GENOMIC DNA]</scope>
</reference>
<protein>
    <recommendedName>
        <fullName evidence="3">BrnT family toxin</fullName>
    </recommendedName>
</protein>
<comment type="caution">
    <text evidence="1">The sequence shown here is derived from an EMBL/GenBank/DDBJ whole genome shotgun (WGS) entry which is preliminary data.</text>
</comment>
<proteinExistence type="predicted"/>
<evidence type="ECO:0000313" key="1">
    <source>
        <dbReference type="EMBL" id="PIZ48178.1"/>
    </source>
</evidence>
<evidence type="ECO:0008006" key="3">
    <source>
        <dbReference type="Google" id="ProtNLM"/>
    </source>
</evidence>
<dbReference type="Pfam" id="PF04365">
    <property type="entry name" value="BrnT_toxin"/>
    <property type="match status" value="1"/>
</dbReference>